<dbReference type="NCBIfam" id="TIGR00803">
    <property type="entry name" value="nst"/>
    <property type="match status" value="1"/>
</dbReference>
<evidence type="ECO:0000256" key="4">
    <source>
        <dbReference type="ARBA" id="ARBA00022692"/>
    </source>
</evidence>
<dbReference type="HOGENOM" id="CLU_033007_1_1_1"/>
<evidence type="ECO:0000256" key="5">
    <source>
        <dbReference type="ARBA" id="ARBA00022989"/>
    </source>
</evidence>
<feature type="transmembrane region" description="Helical" evidence="7">
    <location>
        <begin position="308"/>
        <end position="327"/>
    </location>
</feature>
<name>A0A074W5X9_9PEZI</name>
<evidence type="ECO:0000256" key="6">
    <source>
        <dbReference type="ARBA" id="ARBA00023136"/>
    </source>
</evidence>
<dbReference type="RefSeq" id="XP_013422752.1">
    <property type="nucleotide sequence ID" value="XM_013567298.1"/>
</dbReference>
<dbReference type="PANTHER" id="PTHR10778:SF4">
    <property type="entry name" value="NUCLEOTIDE SUGAR TRANSPORTER SLC35B4"/>
    <property type="match status" value="1"/>
</dbReference>
<feature type="transmembrane region" description="Helical" evidence="7">
    <location>
        <begin position="75"/>
        <end position="103"/>
    </location>
</feature>
<protein>
    <submittedName>
        <fullName evidence="8">UAA transporter</fullName>
    </submittedName>
</protein>
<keyword evidence="5 7" id="KW-1133">Transmembrane helix</keyword>
<organism evidence="8 9">
    <name type="scientific">Aureobasidium namibiae CBS 147.97</name>
    <dbReference type="NCBI Taxonomy" id="1043004"/>
    <lineage>
        <taxon>Eukaryota</taxon>
        <taxon>Fungi</taxon>
        <taxon>Dikarya</taxon>
        <taxon>Ascomycota</taxon>
        <taxon>Pezizomycotina</taxon>
        <taxon>Dothideomycetes</taxon>
        <taxon>Dothideomycetidae</taxon>
        <taxon>Dothideales</taxon>
        <taxon>Saccotheciaceae</taxon>
        <taxon>Aureobasidium</taxon>
    </lineage>
</organism>
<dbReference type="STRING" id="1043004.A0A074W5X9"/>
<keyword evidence="6 7" id="KW-0472">Membrane</keyword>
<keyword evidence="2" id="KW-0813">Transport</keyword>
<keyword evidence="9" id="KW-1185">Reference proteome</keyword>
<dbReference type="InterPro" id="IPR013657">
    <property type="entry name" value="SCL35B1-4/HUT1"/>
</dbReference>
<evidence type="ECO:0000256" key="2">
    <source>
        <dbReference type="ARBA" id="ARBA00022448"/>
    </source>
</evidence>
<dbReference type="EMBL" id="KL584728">
    <property type="protein sequence ID" value="KEQ68525.1"/>
    <property type="molecule type" value="Genomic_DNA"/>
</dbReference>
<dbReference type="GO" id="GO:0000139">
    <property type="term" value="C:Golgi membrane"/>
    <property type="evidence" value="ECO:0007669"/>
    <property type="project" value="TreeGrafter"/>
</dbReference>
<dbReference type="OrthoDB" id="999962at2759"/>
<dbReference type="PANTHER" id="PTHR10778">
    <property type="entry name" value="SOLUTE CARRIER FAMILY 35 MEMBER B"/>
    <property type="match status" value="1"/>
</dbReference>
<reference evidence="8 9" key="1">
    <citation type="journal article" date="2014" name="BMC Genomics">
        <title>Genome sequencing of four Aureobasidium pullulans varieties: biotechnological potential, stress tolerance, and description of new species.</title>
        <authorList>
            <person name="Gostin Ar C."/>
            <person name="Ohm R.A."/>
            <person name="Kogej T."/>
            <person name="Sonjak S."/>
            <person name="Turk M."/>
            <person name="Zajc J."/>
            <person name="Zalar P."/>
            <person name="Grube M."/>
            <person name="Sun H."/>
            <person name="Han J."/>
            <person name="Sharma A."/>
            <person name="Chiniquy J."/>
            <person name="Ngan C.Y."/>
            <person name="Lipzen A."/>
            <person name="Barry K."/>
            <person name="Grigoriev I.V."/>
            <person name="Gunde-Cimerman N."/>
        </authorList>
    </citation>
    <scope>NUCLEOTIDE SEQUENCE [LARGE SCALE GENOMIC DNA]</scope>
    <source>
        <strain evidence="8 9">CBS 147.97</strain>
    </source>
</reference>
<proteinExistence type="predicted"/>
<evidence type="ECO:0000256" key="3">
    <source>
        <dbReference type="ARBA" id="ARBA00022597"/>
    </source>
</evidence>
<keyword evidence="3" id="KW-0762">Sugar transport</keyword>
<feature type="transmembrane region" description="Helical" evidence="7">
    <location>
        <begin position="170"/>
        <end position="191"/>
    </location>
</feature>
<dbReference type="GO" id="GO:0005462">
    <property type="term" value="F:UDP-N-acetylglucosamine transmembrane transporter activity"/>
    <property type="evidence" value="ECO:0007669"/>
    <property type="project" value="TreeGrafter"/>
</dbReference>
<feature type="transmembrane region" description="Helical" evidence="7">
    <location>
        <begin position="206"/>
        <end position="224"/>
    </location>
</feature>
<dbReference type="GO" id="GO:0005789">
    <property type="term" value="C:endoplasmic reticulum membrane"/>
    <property type="evidence" value="ECO:0007669"/>
    <property type="project" value="TreeGrafter"/>
</dbReference>
<dbReference type="GO" id="GO:0005464">
    <property type="term" value="F:UDP-xylose transmembrane transporter activity"/>
    <property type="evidence" value="ECO:0007669"/>
    <property type="project" value="TreeGrafter"/>
</dbReference>
<dbReference type="Pfam" id="PF08449">
    <property type="entry name" value="UAA"/>
    <property type="match status" value="1"/>
</dbReference>
<keyword evidence="4 7" id="KW-0812">Transmembrane</keyword>
<evidence type="ECO:0000256" key="1">
    <source>
        <dbReference type="ARBA" id="ARBA00004127"/>
    </source>
</evidence>
<feature type="transmembrane region" description="Helical" evidence="7">
    <location>
        <begin position="123"/>
        <end position="143"/>
    </location>
</feature>
<feature type="transmembrane region" description="Helical" evidence="7">
    <location>
        <begin position="37"/>
        <end position="54"/>
    </location>
</feature>
<evidence type="ECO:0000313" key="8">
    <source>
        <dbReference type="EMBL" id="KEQ68525.1"/>
    </source>
</evidence>
<dbReference type="GeneID" id="25414335"/>
<dbReference type="Proteomes" id="UP000027730">
    <property type="component" value="Unassembled WGS sequence"/>
</dbReference>
<comment type="subcellular location">
    <subcellularLocation>
        <location evidence="1">Endomembrane system</location>
        <topology evidence="1">Multi-pass membrane protein</topology>
    </subcellularLocation>
</comment>
<evidence type="ECO:0000313" key="9">
    <source>
        <dbReference type="Proteomes" id="UP000027730"/>
    </source>
</evidence>
<evidence type="ECO:0000256" key="7">
    <source>
        <dbReference type="SAM" id="Phobius"/>
    </source>
</evidence>
<gene>
    <name evidence="8" type="ORF">M436DRAFT_68008</name>
</gene>
<sequence>MADIILASLNTVGLIFGGCCSNVFTLEKIIKTEPDSGLLITLSQFIFTALLASFSQLTPTLTLKTPAVPMRKWGYIALMFFAVNMLNNWAFAFNISVPVHIILRSFGSVTTMAAGALQGKRYSALQVGSVVILTLGVLVSAFADAGSKERRATDTDTSQGKSVETSTGDLGSGLLILLAAQVLSAYMGVYVQDTYATHGSHWRENLFYSHFLSLPLFLPLTSILRRQYTALSSTPPLSVPDSLPVLKSANLTQGIAFLLLNSATQIACITGVNLLSAQASAVTVTIVLNVRKLVSFVASTVLFGHRLSGMMCAGAALVFGAGALYGWETSWRIPMTRKKEQKGENEKKAQ</sequence>
<accession>A0A074W5X9</accession>
<dbReference type="AlphaFoldDB" id="A0A074W5X9"/>